<sequence length="179" mass="20474">NLEGNPLKQLPSQLFYHTPNLRSLFMLEIELGGGILTNISVANHHYNMTLEFGYFKRFRYCTYLNQVPKCYPKTDGVSDFEHLLVSIEIRVAVWLVAACTLLGNLTVFWGRFINRDDNKVLSLFIRNLAVADLLTGIYLLVVGAKDLQFRSEYFEHAQDWMGSWQCTVLGILAMTSSEV</sequence>
<feature type="domain" description="G-protein coupled receptors family 1 profile" evidence="7">
    <location>
        <begin position="103"/>
        <end position="179"/>
    </location>
</feature>
<keyword evidence="2 6" id="KW-0812">Transmembrane</keyword>
<keyword evidence="3 6" id="KW-1133">Transmembrane helix</keyword>
<reference evidence="8 9" key="1">
    <citation type="submission" date="2024-05" db="EMBL/GenBank/DDBJ databases">
        <authorList>
            <person name="Wallberg A."/>
        </authorList>
    </citation>
    <scope>NUCLEOTIDE SEQUENCE [LARGE SCALE GENOMIC DNA]</scope>
</reference>
<dbReference type="GO" id="GO:0005886">
    <property type="term" value="C:plasma membrane"/>
    <property type="evidence" value="ECO:0007669"/>
    <property type="project" value="TreeGrafter"/>
</dbReference>
<dbReference type="GO" id="GO:0007189">
    <property type="term" value="P:adenylate cyclase-activating G protein-coupled receptor signaling pathway"/>
    <property type="evidence" value="ECO:0007669"/>
    <property type="project" value="TreeGrafter"/>
</dbReference>
<dbReference type="PANTHER" id="PTHR24372">
    <property type="entry name" value="GLYCOPROTEIN HORMONE RECEPTOR"/>
    <property type="match status" value="1"/>
</dbReference>
<evidence type="ECO:0000256" key="3">
    <source>
        <dbReference type="ARBA" id="ARBA00022989"/>
    </source>
</evidence>
<dbReference type="Proteomes" id="UP001497623">
    <property type="component" value="Unassembled WGS sequence"/>
</dbReference>
<dbReference type="PRINTS" id="PR01739">
    <property type="entry name" value="RELAXINR"/>
</dbReference>
<dbReference type="GO" id="GO:0009755">
    <property type="term" value="P:hormone-mediated signaling pathway"/>
    <property type="evidence" value="ECO:0007669"/>
    <property type="project" value="TreeGrafter"/>
</dbReference>
<proteinExistence type="predicted"/>
<keyword evidence="5" id="KW-0325">Glycoprotein</keyword>
<dbReference type="GO" id="GO:0008528">
    <property type="term" value="F:G protein-coupled peptide receptor activity"/>
    <property type="evidence" value="ECO:0007669"/>
    <property type="project" value="TreeGrafter"/>
</dbReference>
<feature type="non-terminal residue" evidence="8">
    <location>
        <position position="179"/>
    </location>
</feature>
<dbReference type="InterPro" id="IPR008112">
    <property type="entry name" value="Relaxin_rcpt"/>
</dbReference>
<keyword evidence="4 6" id="KW-0472">Membrane</keyword>
<comment type="subcellular location">
    <subcellularLocation>
        <location evidence="1">Membrane</location>
    </subcellularLocation>
</comment>
<evidence type="ECO:0000256" key="1">
    <source>
        <dbReference type="ARBA" id="ARBA00004370"/>
    </source>
</evidence>
<accession>A0AAV2QCV4</accession>
<dbReference type="InterPro" id="IPR017452">
    <property type="entry name" value="GPCR_Rhodpsn_7TM"/>
</dbReference>
<dbReference type="AlphaFoldDB" id="A0AAV2QCV4"/>
<evidence type="ECO:0000313" key="9">
    <source>
        <dbReference type="Proteomes" id="UP001497623"/>
    </source>
</evidence>
<evidence type="ECO:0000256" key="2">
    <source>
        <dbReference type="ARBA" id="ARBA00022692"/>
    </source>
</evidence>
<comment type="caution">
    <text evidence="8">The sequence shown here is derived from an EMBL/GenBank/DDBJ whole genome shotgun (WGS) entry which is preliminary data.</text>
</comment>
<organism evidence="8 9">
    <name type="scientific">Meganyctiphanes norvegica</name>
    <name type="common">Northern krill</name>
    <name type="synonym">Thysanopoda norvegica</name>
    <dbReference type="NCBI Taxonomy" id="48144"/>
    <lineage>
        <taxon>Eukaryota</taxon>
        <taxon>Metazoa</taxon>
        <taxon>Ecdysozoa</taxon>
        <taxon>Arthropoda</taxon>
        <taxon>Crustacea</taxon>
        <taxon>Multicrustacea</taxon>
        <taxon>Malacostraca</taxon>
        <taxon>Eumalacostraca</taxon>
        <taxon>Eucarida</taxon>
        <taxon>Euphausiacea</taxon>
        <taxon>Euphausiidae</taxon>
        <taxon>Meganyctiphanes</taxon>
    </lineage>
</organism>
<evidence type="ECO:0000256" key="5">
    <source>
        <dbReference type="ARBA" id="ARBA00023180"/>
    </source>
</evidence>
<evidence type="ECO:0000256" key="6">
    <source>
        <dbReference type="SAM" id="Phobius"/>
    </source>
</evidence>
<evidence type="ECO:0000256" key="4">
    <source>
        <dbReference type="ARBA" id="ARBA00023136"/>
    </source>
</evidence>
<dbReference type="SUPFAM" id="SSF81321">
    <property type="entry name" value="Family A G protein-coupled receptor-like"/>
    <property type="match status" value="1"/>
</dbReference>
<dbReference type="EMBL" id="CAXKWB010005872">
    <property type="protein sequence ID" value="CAL4080285.1"/>
    <property type="molecule type" value="Genomic_DNA"/>
</dbReference>
<evidence type="ECO:0000259" key="7">
    <source>
        <dbReference type="PROSITE" id="PS50262"/>
    </source>
</evidence>
<gene>
    <name evidence="8" type="ORF">MNOR_LOCUS11232</name>
</gene>
<name>A0AAV2QCV4_MEGNR</name>
<feature type="transmembrane region" description="Helical" evidence="6">
    <location>
        <begin position="91"/>
        <end position="112"/>
    </location>
</feature>
<dbReference type="PROSITE" id="PS50262">
    <property type="entry name" value="G_PROTEIN_RECEP_F1_2"/>
    <property type="match status" value="1"/>
</dbReference>
<feature type="transmembrane region" description="Helical" evidence="6">
    <location>
        <begin position="124"/>
        <end position="144"/>
    </location>
</feature>
<feature type="non-terminal residue" evidence="8">
    <location>
        <position position="1"/>
    </location>
</feature>
<keyword evidence="9" id="KW-1185">Reference proteome</keyword>
<evidence type="ECO:0000313" key="8">
    <source>
        <dbReference type="EMBL" id="CAL4080285.1"/>
    </source>
</evidence>
<protein>
    <recommendedName>
        <fullName evidence="7">G-protein coupled receptors family 1 profile domain-containing protein</fullName>
    </recommendedName>
</protein>
<dbReference type="Gene3D" id="1.20.1070.10">
    <property type="entry name" value="Rhodopsin 7-helix transmembrane proteins"/>
    <property type="match status" value="1"/>
</dbReference>
<dbReference type="PANTHER" id="PTHR24372:SF80">
    <property type="entry name" value="FI21465P1-RELATED"/>
    <property type="match status" value="1"/>
</dbReference>